<feature type="compositionally biased region" description="Low complexity" evidence="1">
    <location>
        <begin position="329"/>
        <end position="339"/>
    </location>
</feature>
<evidence type="ECO:0000313" key="2">
    <source>
        <dbReference type="EMBL" id="CAK9067928.1"/>
    </source>
</evidence>
<feature type="region of interest" description="Disordered" evidence="1">
    <location>
        <begin position="1"/>
        <end position="21"/>
    </location>
</feature>
<accession>A0ABP0NWY5</accession>
<feature type="region of interest" description="Disordered" evidence="1">
    <location>
        <begin position="217"/>
        <end position="359"/>
    </location>
</feature>
<organism evidence="2 3">
    <name type="scientific">Durusdinium trenchii</name>
    <dbReference type="NCBI Taxonomy" id="1381693"/>
    <lineage>
        <taxon>Eukaryota</taxon>
        <taxon>Sar</taxon>
        <taxon>Alveolata</taxon>
        <taxon>Dinophyceae</taxon>
        <taxon>Suessiales</taxon>
        <taxon>Symbiodiniaceae</taxon>
        <taxon>Durusdinium</taxon>
    </lineage>
</organism>
<feature type="compositionally biased region" description="Polar residues" evidence="1">
    <location>
        <begin position="236"/>
        <end position="247"/>
    </location>
</feature>
<name>A0ABP0NWY5_9DINO</name>
<gene>
    <name evidence="2" type="ORF">SCF082_LOCUS34306</name>
</gene>
<comment type="caution">
    <text evidence="2">The sequence shown here is derived from an EMBL/GenBank/DDBJ whole genome shotgun (WGS) entry which is preliminary data.</text>
</comment>
<feature type="region of interest" description="Disordered" evidence="1">
    <location>
        <begin position="109"/>
        <end position="136"/>
    </location>
</feature>
<sequence>MPRDRAAWRGGGAGPLPSAISRAGVDADADVDLQPELAPKVHAGRLPACEDVLALSATELGEEVKAISGPASTSAGSSPSSFSARPERYRRAAQLLHGAFEVEKAAEHEFAGPDPPGDDNAATPLVRTSSAPPAQPRRMISEASTGYILSAPDPKFAANRSAVTLTPRIPCRQVPANIPQRMRWSFSDAQVVPSQHITVQVAPGMTAQHWVASPQNAISNSSWTPGVQAAWRSPRRSQPTSACSTPQGPFAPPFPLKPVSENGPTGRPSLSGSGTTPPNPPSVPTPQRSFCPPQPPQPASQPLLAPFPKMPGVRSTVGAPPVSRPPSYTPTVQPASAPSPAQPPAPAVRTPGPQPVMGSVEHPMAAQARQSLGRRMWRSGNGKAIGPPSPHHEKDDNLTSVCVKLQHKLGKLSTKKTISL</sequence>
<evidence type="ECO:0000313" key="3">
    <source>
        <dbReference type="Proteomes" id="UP001642464"/>
    </source>
</evidence>
<feature type="region of interest" description="Disordered" evidence="1">
    <location>
        <begin position="66"/>
        <end position="88"/>
    </location>
</feature>
<dbReference type="Proteomes" id="UP001642464">
    <property type="component" value="Unassembled WGS sequence"/>
</dbReference>
<proteinExistence type="predicted"/>
<protein>
    <submittedName>
        <fullName evidence="2">Uncharacterized protein</fullName>
    </submittedName>
</protein>
<feature type="compositionally biased region" description="Low complexity" evidence="1">
    <location>
        <begin position="263"/>
        <end position="276"/>
    </location>
</feature>
<evidence type="ECO:0000256" key="1">
    <source>
        <dbReference type="SAM" id="MobiDB-lite"/>
    </source>
</evidence>
<feature type="compositionally biased region" description="Low complexity" evidence="1">
    <location>
        <begin position="66"/>
        <end position="84"/>
    </location>
</feature>
<keyword evidence="3" id="KW-1185">Reference proteome</keyword>
<reference evidence="2 3" key="1">
    <citation type="submission" date="2024-02" db="EMBL/GenBank/DDBJ databases">
        <authorList>
            <person name="Chen Y."/>
            <person name="Shah S."/>
            <person name="Dougan E. K."/>
            <person name="Thang M."/>
            <person name="Chan C."/>
        </authorList>
    </citation>
    <scope>NUCLEOTIDE SEQUENCE [LARGE SCALE GENOMIC DNA]</scope>
</reference>
<dbReference type="EMBL" id="CAXAMM010031335">
    <property type="protein sequence ID" value="CAK9067928.1"/>
    <property type="molecule type" value="Genomic_DNA"/>
</dbReference>